<organism evidence="6 7">
    <name type="scientific">Rhizopogon vesiculosus</name>
    <dbReference type="NCBI Taxonomy" id="180088"/>
    <lineage>
        <taxon>Eukaryota</taxon>
        <taxon>Fungi</taxon>
        <taxon>Dikarya</taxon>
        <taxon>Basidiomycota</taxon>
        <taxon>Agaricomycotina</taxon>
        <taxon>Agaricomycetes</taxon>
        <taxon>Agaricomycetidae</taxon>
        <taxon>Boletales</taxon>
        <taxon>Suillineae</taxon>
        <taxon>Rhizopogonaceae</taxon>
        <taxon>Rhizopogon</taxon>
    </lineage>
</organism>
<dbReference type="SUPFAM" id="SSF140959">
    <property type="entry name" value="Indolic compounds 2,3-dioxygenase-like"/>
    <property type="match status" value="1"/>
</dbReference>
<dbReference type="GO" id="GO:0020037">
    <property type="term" value="F:heme binding"/>
    <property type="evidence" value="ECO:0007669"/>
    <property type="project" value="InterPro"/>
</dbReference>
<name>A0A1J8QFT6_9AGAM</name>
<dbReference type="STRING" id="180088.A0A1J8QFT6"/>
<dbReference type="GO" id="GO:0005737">
    <property type="term" value="C:cytoplasm"/>
    <property type="evidence" value="ECO:0007669"/>
    <property type="project" value="TreeGrafter"/>
</dbReference>
<evidence type="ECO:0000256" key="2">
    <source>
        <dbReference type="ARBA" id="ARBA00022723"/>
    </source>
</evidence>
<feature type="compositionally biased region" description="Polar residues" evidence="5">
    <location>
        <begin position="1"/>
        <end position="16"/>
    </location>
</feature>
<protein>
    <recommendedName>
        <fullName evidence="8">Indoleamine 2,3-dioxygenase</fullName>
    </recommendedName>
</protein>
<dbReference type="EMBL" id="LVVM01006351">
    <property type="protein sequence ID" value="OJA08266.1"/>
    <property type="molecule type" value="Genomic_DNA"/>
</dbReference>
<dbReference type="InterPro" id="IPR000898">
    <property type="entry name" value="Indolamine_dOase"/>
</dbReference>
<keyword evidence="2 4" id="KW-0479">Metal-binding</keyword>
<comment type="similarity">
    <text evidence="1">Belongs to the indoleamine 2,3-dioxygenase family.</text>
</comment>
<evidence type="ECO:0000313" key="7">
    <source>
        <dbReference type="Proteomes" id="UP000183567"/>
    </source>
</evidence>
<dbReference type="PANTHER" id="PTHR28657:SF5">
    <property type="entry name" value="INDOLEAMINE 2,3-DIOXYGENASE"/>
    <property type="match status" value="1"/>
</dbReference>
<feature type="region of interest" description="Disordered" evidence="5">
    <location>
        <begin position="1"/>
        <end position="23"/>
    </location>
</feature>
<sequence length="484" mass="54612">MSPLSTSPFEMSTPQAAHSLPPDHFLLQPRQDYLVGAYEGHVDTSTLAAHDFDVDTRTGFMPPDPPLSRLPEQWDLWETTLDAAMQAKLQLATKPGLTTEDEQTSESWRDHVKRLPVLPTFELVRSELLLRRAHHVLSFIMHFYIHTLSLSSPVHIPEPISVPLVAVSNHLQLPPVVTYSDNVLYNWDIIRPRDQNELGVEPPALDNLRSQDMFTGTIDEQEFYLASARIELRGVEALELMRATMDEMFVGDEIATSRITGYLHKLASIVGDLKDILLDVRKGCDPRAFYHTIRPWFRGADSDPAHRKWVFEGVEEQPTDLSGPSAGQSALIHALDVFLGLDNCNVVEGGVTPDQRTLLRRMQIYMPRHHRNFLRHLSTNPRPVRSLLARETPDAELLDAYNSAVLSVKEFRDAHIKIVAIYIIGPAARERKEREAVDVQAEDALKDEKRVLKGTGGTDLVRFLKGVRDKTAEAVIEPTLESTR</sequence>
<comment type="caution">
    <text evidence="6">The sequence shown here is derived from an EMBL/GenBank/DDBJ whole genome shotgun (WGS) entry which is preliminary data.</text>
</comment>
<dbReference type="InterPro" id="IPR037217">
    <property type="entry name" value="Trp/Indoleamine_2_3_dOase-like"/>
</dbReference>
<evidence type="ECO:0000256" key="4">
    <source>
        <dbReference type="PIRSR" id="PIRSR600898-1"/>
    </source>
</evidence>
<evidence type="ECO:0000256" key="1">
    <source>
        <dbReference type="ARBA" id="ARBA00007119"/>
    </source>
</evidence>
<dbReference type="PANTHER" id="PTHR28657">
    <property type="entry name" value="INDOLEAMINE 2,3-DIOXYGENASE"/>
    <property type="match status" value="1"/>
</dbReference>
<evidence type="ECO:0000256" key="5">
    <source>
        <dbReference type="SAM" id="MobiDB-lite"/>
    </source>
</evidence>
<reference evidence="6 7" key="1">
    <citation type="submission" date="2016-03" db="EMBL/GenBank/DDBJ databases">
        <title>Comparative genomics of the ectomycorrhizal sister species Rhizopogon vinicolor and Rhizopogon vesiculosus (Basidiomycota: Boletales) reveals a divergence of the mating type B locus.</title>
        <authorList>
            <person name="Mujic A.B."/>
            <person name="Kuo A."/>
            <person name="Tritt A."/>
            <person name="Lipzen A."/>
            <person name="Chen C."/>
            <person name="Johnson J."/>
            <person name="Sharma A."/>
            <person name="Barry K."/>
            <person name="Grigoriev I.V."/>
            <person name="Spatafora J.W."/>
        </authorList>
    </citation>
    <scope>NUCLEOTIDE SEQUENCE [LARGE SCALE GENOMIC DNA]</scope>
    <source>
        <strain evidence="6 7">AM-OR11-056</strain>
    </source>
</reference>
<dbReference type="OrthoDB" id="540174at2759"/>
<dbReference type="Gene3D" id="1.20.58.480">
    <property type="match status" value="1"/>
</dbReference>
<dbReference type="Pfam" id="PF01231">
    <property type="entry name" value="IDO"/>
    <property type="match status" value="1"/>
</dbReference>
<dbReference type="GO" id="GO:0034354">
    <property type="term" value="P:'de novo' NAD+ biosynthetic process from L-tryptophan"/>
    <property type="evidence" value="ECO:0007669"/>
    <property type="project" value="TreeGrafter"/>
</dbReference>
<dbReference type="Proteomes" id="UP000183567">
    <property type="component" value="Unassembled WGS sequence"/>
</dbReference>
<keyword evidence="3 4" id="KW-0408">Iron</keyword>
<evidence type="ECO:0008006" key="8">
    <source>
        <dbReference type="Google" id="ProtNLM"/>
    </source>
</evidence>
<keyword evidence="4" id="KW-0349">Heme</keyword>
<dbReference type="GO" id="GO:0019441">
    <property type="term" value="P:L-tryptophan catabolic process to kynurenine"/>
    <property type="evidence" value="ECO:0007669"/>
    <property type="project" value="InterPro"/>
</dbReference>
<evidence type="ECO:0000313" key="6">
    <source>
        <dbReference type="EMBL" id="OJA08266.1"/>
    </source>
</evidence>
<dbReference type="GO" id="GO:0033754">
    <property type="term" value="F:indoleamine 2,3-dioxygenase activity"/>
    <property type="evidence" value="ECO:0007669"/>
    <property type="project" value="TreeGrafter"/>
</dbReference>
<keyword evidence="7" id="KW-1185">Reference proteome</keyword>
<proteinExistence type="inferred from homology"/>
<gene>
    <name evidence="6" type="ORF">AZE42_02065</name>
</gene>
<dbReference type="AlphaFoldDB" id="A0A1J8QFT6"/>
<accession>A0A1J8QFT6</accession>
<evidence type="ECO:0000256" key="3">
    <source>
        <dbReference type="ARBA" id="ARBA00023004"/>
    </source>
</evidence>
<dbReference type="GO" id="GO:0046872">
    <property type="term" value="F:metal ion binding"/>
    <property type="evidence" value="ECO:0007669"/>
    <property type="project" value="UniProtKB-KW"/>
</dbReference>
<feature type="binding site" description="proximal binding residue" evidence="4">
    <location>
        <position position="415"/>
    </location>
    <ligand>
        <name>heme b</name>
        <dbReference type="ChEBI" id="CHEBI:60344"/>
    </ligand>
    <ligandPart>
        <name>Fe</name>
        <dbReference type="ChEBI" id="CHEBI:18248"/>
    </ligandPart>
</feature>